<protein>
    <submittedName>
        <fullName evidence="3">Uncharacterized protein</fullName>
    </submittedName>
</protein>
<feature type="region of interest" description="Disordered" evidence="1">
    <location>
        <begin position="1"/>
        <end position="21"/>
    </location>
</feature>
<keyword evidence="2" id="KW-1133">Transmembrane helix</keyword>
<proteinExistence type="predicted"/>
<keyword evidence="4" id="KW-1185">Reference proteome</keyword>
<name>A0A0R2NGE7_9LACO</name>
<feature type="transmembrane region" description="Helical" evidence="2">
    <location>
        <begin position="132"/>
        <end position="154"/>
    </location>
</feature>
<organism evidence="3 4">
    <name type="scientific">Pediococcus argentinicus</name>
    <dbReference type="NCBI Taxonomy" id="480391"/>
    <lineage>
        <taxon>Bacteria</taxon>
        <taxon>Bacillati</taxon>
        <taxon>Bacillota</taxon>
        <taxon>Bacilli</taxon>
        <taxon>Lactobacillales</taxon>
        <taxon>Lactobacillaceae</taxon>
        <taxon>Pediococcus</taxon>
    </lineage>
</organism>
<sequence>MKRGSETLSKHKKNKVSTEEKVKTAHKQIMDARVTDLTVDDLPKWMQTVAFTRFTWLRVFPFLPLLLVFLTTPMLKSNVPFNLASSALVNKNILYFVPFACLIAAYGCWFSVKVRRRANRLTDANAFAVMEFPTFMGEVIVVLLSTVLSIYQIFVAFH</sequence>
<keyword evidence="2" id="KW-0812">Transmembrane</keyword>
<evidence type="ECO:0000256" key="1">
    <source>
        <dbReference type="SAM" id="MobiDB-lite"/>
    </source>
</evidence>
<evidence type="ECO:0000256" key="2">
    <source>
        <dbReference type="SAM" id="Phobius"/>
    </source>
</evidence>
<dbReference type="EMBL" id="JQCQ01000035">
    <property type="protein sequence ID" value="KRO22723.1"/>
    <property type="molecule type" value="Genomic_DNA"/>
</dbReference>
<gene>
    <name evidence="3" type="ORF">IV88_GL001107</name>
</gene>
<accession>A0A0R2NGE7</accession>
<dbReference type="Proteomes" id="UP000051249">
    <property type="component" value="Unassembled WGS sequence"/>
</dbReference>
<feature type="transmembrane region" description="Helical" evidence="2">
    <location>
        <begin position="93"/>
        <end position="112"/>
    </location>
</feature>
<reference evidence="3 4" key="1">
    <citation type="journal article" date="2015" name="Genome Announc.">
        <title>Expanding the biotechnology potential of lactobacilli through comparative genomics of 213 strains and associated genera.</title>
        <authorList>
            <person name="Sun Z."/>
            <person name="Harris H.M."/>
            <person name="McCann A."/>
            <person name="Guo C."/>
            <person name="Argimon S."/>
            <person name="Zhang W."/>
            <person name="Yang X."/>
            <person name="Jeffery I.B."/>
            <person name="Cooney J.C."/>
            <person name="Kagawa T.F."/>
            <person name="Liu W."/>
            <person name="Song Y."/>
            <person name="Salvetti E."/>
            <person name="Wrobel A."/>
            <person name="Rasinkangas P."/>
            <person name="Parkhill J."/>
            <person name="Rea M.C."/>
            <person name="O'Sullivan O."/>
            <person name="Ritari J."/>
            <person name="Douillard F.P."/>
            <person name="Paul Ross R."/>
            <person name="Yang R."/>
            <person name="Briner A.E."/>
            <person name="Felis G.E."/>
            <person name="de Vos W.M."/>
            <person name="Barrangou R."/>
            <person name="Klaenhammer T.R."/>
            <person name="Caufield P.W."/>
            <person name="Cui Y."/>
            <person name="Zhang H."/>
            <person name="O'Toole P.W."/>
        </authorList>
    </citation>
    <scope>NUCLEOTIDE SEQUENCE [LARGE SCALE GENOMIC DNA]</scope>
    <source>
        <strain evidence="3 4">DSM 23026</strain>
    </source>
</reference>
<keyword evidence="2" id="KW-0472">Membrane</keyword>
<comment type="caution">
    <text evidence="3">The sequence shown here is derived from an EMBL/GenBank/DDBJ whole genome shotgun (WGS) entry which is preliminary data.</text>
</comment>
<dbReference type="PATRIC" id="fig|480391.4.peg.1123"/>
<feature type="transmembrane region" description="Helical" evidence="2">
    <location>
        <begin position="54"/>
        <end position="73"/>
    </location>
</feature>
<dbReference type="AlphaFoldDB" id="A0A0R2NGE7"/>
<evidence type="ECO:0000313" key="4">
    <source>
        <dbReference type="Proteomes" id="UP000051249"/>
    </source>
</evidence>
<evidence type="ECO:0000313" key="3">
    <source>
        <dbReference type="EMBL" id="KRO22723.1"/>
    </source>
</evidence>